<evidence type="ECO:0000313" key="16">
    <source>
        <dbReference type="EMBL" id="MBB4862011.1"/>
    </source>
</evidence>
<dbReference type="GO" id="GO:0015031">
    <property type="term" value="P:protein transport"/>
    <property type="evidence" value="ECO:0007669"/>
    <property type="project" value="UniProtKB-UniRule"/>
</dbReference>
<dbReference type="Pfam" id="PF03544">
    <property type="entry name" value="TonB_C"/>
    <property type="match status" value="1"/>
</dbReference>
<reference evidence="16 17" key="1">
    <citation type="submission" date="2020-08" db="EMBL/GenBank/DDBJ databases">
        <title>Functional genomics of gut bacteria from endangered species of beetles.</title>
        <authorList>
            <person name="Carlos-Shanley C."/>
        </authorList>
    </citation>
    <scope>NUCLEOTIDE SEQUENCE [LARGE SCALE GENOMIC DNA]</scope>
    <source>
        <strain evidence="16 17">S00179</strain>
    </source>
</reference>
<keyword evidence="10" id="KW-1133">Transmembrane helix</keyword>
<dbReference type="GO" id="GO:0055085">
    <property type="term" value="P:transmembrane transport"/>
    <property type="evidence" value="ECO:0007669"/>
    <property type="project" value="InterPro"/>
</dbReference>
<feature type="compositionally biased region" description="Pro residues" evidence="14">
    <location>
        <begin position="136"/>
        <end position="166"/>
    </location>
</feature>
<dbReference type="GO" id="GO:0098797">
    <property type="term" value="C:plasma membrane protein complex"/>
    <property type="evidence" value="ECO:0007669"/>
    <property type="project" value="TreeGrafter"/>
</dbReference>
<evidence type="ECO:0000259" key="15">
    <source>
        <dbReference type="PROSITE" id="PS52015"/>
    </source>
</evidence>
<dbReference type="Proteomes" id="UP000566995">
    <property type="component" value="Unassembled WGS sequence"/>
</dbReference>
<dbReference type="AlphaFoldDB" id="A0A7W7NZ13"/>
<feature type="compositionally biased region" description="Basic and acidic residues" evidence="14">
    <location>
        <begin position="167"/>
        <end position="183"/>
    </location>
</feature>
<organism evidence="16 17">
    <name type="scientific">Pseudomonas nitroreducens</name>
    <dbReference type="NCBI Taxonomy" id="46680"/>
    <lineage>
        <taxon>Bacteria</taxon>
        <taxon>Pseudomonadati</taxon>
        <taxon>Pseudomonadota</taxon>
        <taxon>Gammaproteobacteria</taxon>
        <taxon>Pseudomonadales</taxon>
        <taxon>Pseudomonadaceae</taxon>
        <taxon>Pseudomonas</taxon>
    </lineage>
</organism>
<evidence type="ECO:0000256" key="9">
    <source>
        <dbReference type="ARBA" id="ARBA00022927"/>
    </source>
</evidence>
<dbReference type="RefSeq" id="WP_184586238.1">
    <property type="nucleotide sequence ID" value="NZ_JACHLI010000002.1"/>
</dbReference>
<comment type="subunit">
    <text evidence="12">Homodimer. Forms a complex with the accessory proteins ExbB and ExbD.</text>
</comment>
<dbReference type="PRINTS" id="PR01374">
    <property type="entry name" value="TONBPROTEIN"/>
</dbReference>
<protein>
    <recommendedName>
        <fullName evidence="3 13">Protein TonB</fullName>
    </recommendedName>
</protein>
<evidence type="ECO:0000256" key="11">
    <source>
        <dbReference type="ARBA" id="ARBA00023136"/>
    </source>
</evidence>
<dbReference type="Gene3D" id="3.30.2420.10">
    <property type="entry name" value="TonB"/>
    <property type="match status" value="1"/>
</dbReference>
<dbReference type="GO" id="GO:0015891">
    <property type="term" value="P:siderophore transport"/>
    <property type="evidence" value="ECO:0007669"/>
    <property type="project" value="InterPro"/>
</dbReference>
<keyword evidence="6 13" id="KW-0997">Cell inner membrane</keyword>
<dbReference type="GO" id="GO:0030288">
    <property type="term" value="C:outer membrane-bounded periplasmic space"/>
    <property type="evidence" value="ECO:0007669"/>
    <property type="project" value="InterPro"/>
</dbReference>
<dbReference type="PANTHER" id="PTHR33446">
    <property type="entry name" value="PROTEIN TONB-RELATED"/>
    <property type="match status" value="1"/>
</dbReference>
<keyword evidence="7" id="KW-0812">Transmembrane</keyword>
<comment type="caution">
    <text evidence="16">The sequence shown here is derived from an EMBL/GenBank/DDBJ whole genome shotgun (WGS) entry which is preliminary data.</text>
</comment>
<dbReference type="InterPro" id="IPR006260">
    <property type="entry name" value="TonB/TolA_C"/>
</dbReference>
<evidence type="ECO:0000313" key="17">
    <source>
        <dbReference type="Proteomes" id="UP000566995"/>
    </source>
</evidence>
<keyword evidence="11" id="KW-0472">Membrane</keyword>
<evidence type="ECO:0000256" key="1">
    <source>
        <dbReference type="ARBA" id="ARBA00004383"/>
    </source>
</evidence>
<name>A0A7W7NZ13_PSENT</name>
<evidence type="ECO:0000256" key="7">
    <source>
        <dbReference type="ARBA" id="ARBA00022692"/>
    </source>
</evidence>
<comment type="function">
    <text evidence="13">Interacts with outer membrane receptor proteins that carry out high-affinity binding and energy dependent uptake into the periplasmic space of specific substrates. It could act to transduce energy from the cytoplasmic membrane to specific energy-requiring processes in the outer membrane, resulting in the release into the periplasm of ligands bound by these outer membrane proteins.</text>
</comment>
<dbReference type="InterPro" id="IPR051045">
    <property type="entry name" value="TonB-dependent_transducer"/>
</dbReference>
<keyword evidence="8" id="KW-0677">Repeat</keyword>
<dbReference type="InterPro" id="IPR037682">
    <property type="entry name" value="TonB_C"/>
</dbReference>
<feature type="domain" description="TonB C-terminal" evidence="15">
    <location>
        <begin position="248"/>
        <end position="341"/>
    </location>
</feature>
<evidence type="ECO:0000256" key="8">
    <source>
        <dbReference type="ARBA" id="ARBA00022737"/>
    </source>
</evidence>
<evidence type="ECO:0000256" key="6">
    <source>
        <dbReference type="ARBA" id="ARBA00022519"/>
    </source>
</evidence>
<dbReference type="GO" id="GO:0031992">
    <property type="term" value="F:energy transducer activity"/>
    <property type="evidence" value="ECO:0007669"/>
    <property type="project" value="InterPro"/>
</dbReference>
<dbReference type="InterPro" id="IPR003538">
    <property type="entry name" value="TonB"/>
</dbReference>
<feature type="region of interest" description="Disordered" evidence="14">
    <location>
        <begin position="136"/>
        <end position="256"/>
    </location>
</feature>
<dbReference type="EMBL" id="JACHLI010000002">
    <property type="protein sequence ID" value="MBB4862011.1"/>
    <property type="molecule type" value="Genomic_DNA"/>
</dbReference>
<keyword evidence="13" id="KW-0735">Signal-anchor</keyword>
<sequence length="341" mass="36188">MSLPQPRKAADASPAVDAEDQLFTSATADDGAHLPSVNAQRVNEANLRLVSCAGPRRDEEVVPEEVLIPYAAPVEGVEEGDLPPPPGGWWKSSGLAIAMHVAIVAALIWVMPTPAELNLGAGELPKAMQVSVVTLPPKPEPVQQPPAAAPTPPPPEPEPPKPIEPPKPVEKPKPKPKPPEKAVPKVSPKPKPKPKPEPDPEPAEEAPAPPTPAAPPPPAAPTVGQFTQGAQAAPTGSQGPAGLPTGSLNDSDIKPLRMDPPVYPRMALTRGIEGRVKVLFTITSDGRIADIQVLESTPPRMFDNAVRDAMDKWRFEPRVSGGRIVARQATKVFFFKLEGRR</sequence>
<feature type="compositionally biased region" description="Pro residues" evidence="14">
    <location>
        <begin position="207"/>
        <end position="220"/>
    </location>
</feature>
<keyword evidence="5 13" id="KW-1003">Cell membrane</keyword>
<evidence type="ECO:0000256" key="14">
    <source>
        <dbReference type="SAM" id="MobiDB-lite"/>
    </source>
</evidence>
<keyword evidence="9 13" id="KW-0653">Protein transport</keyword>
<dbReference type="PANTHER" id="PTHR33446:SF8">
    <property type="entry name" value="PROTEIN TONB"/>
    <property type="match status" value="1"/>
</dbReference>
<dbReference type="PROSITE" id="PS52015">
    <property type="entry name" value="TONB_CTD"/>
    <property type="match status" value="1"/>
</dbReference>
<proteinExistence type="inferred from homology"/>
<evidence type="ECO:0000256" key="4">
    <source>
        <dbReference type="ARBA" id="ARBA00022448"/>
    </source>
</evidence>
<dbReference type="NCBIfam" id="TIGR01352">
    <property type="entry name" value="tonB_Cterm"/>
    <property type="match status" value="1"/>
</dbReference>
<evidence type="ECO:0000256" key="2">
    <source>
        <dbReference type="ARBA" id="ARBA00006555"/>
    </source>
</evidence>
<dbReference type="SUPFAM" id="SSF74653">
    <property type="entry name" value="TolA/TonB C-terminal domain"/>
    <property type="match status" value="1"/>
</dbReference>
<comment type="similarity">
    <text evidence="2 13">Belongs to the TonB family.</text>
</comment>
<evidence type="ECO:0000256" key="10">
    <source>
        <dbReference type="ARBA" id="ARBA00022989"/>
    </source>
</evidence>
<evidence type="ECO:0000256" key="5">
    <source>
        <dbReference type="ARBA" id="ARBA00022475"/>
    </source>
</evidence>
<feature type="compositionally biased region" description="Polar residues" evidence="14">
    <location>
        <begin position="224"/>
        <end position="238"/>
    </location>
</feature>
<evidence type="ECO:0000256" key="13">
    <source>
        <dbReference type="RuleBase" id="RU362123"/>
    </source>
</evidence>
<keyword evidence="4 13" id="KW-0813">Transport</keyword>
<gene>
    <name evidence="16" type="ORF">HNP46_000848</name>
</gene>
<feature type="region of interest" description="Disordered" evidence="14">
    <location>
        <begin position="1"/>
        <end position="31"/>
    </location>
</feature>
<comment type="subcellular location">
    <subcellularLocation>
        <location evidence="1 13">Cell inner membrane</location>
        <topology evidence="1 13">Single-pass membrane protein</topology>
        <orientation evidence="1 13">Periplasmic side</orientation>
    </subcellularLocation>
</comment>
<evidence type="ECO:0000256" key="3">
    <source>
        <dbReference type="ARBA" id="ARBA00022362"/>
    </source>
</evidence>
<accession>A0A7W7NZ13</accession>
<evidence type="ECO:0000256" key="12">
    <source>
        <dbReference type="ARBA" id="ARBA00025849"/>
    </source>
</evidence>